<dbReference type="InParanoid" id="A0A1B1AH37"/>
<organism evidence="4 5">
    <name type="scientific">Candidatus Viadribacter manganicus</name>
    <dbReference type="NCBI Taxonomy" id="1759059"/>
    <lineage>
        <taxon>Bacteria</taxon>
        <taxon>Pseudomonadati</taxon>
        <taxon>Pseudomonadota</taxon>
        <taxon>Alphaproteobacteria</taxon>
        <taxon>Hyphomonadales</taxon>
        <taxon>Hyphomonadaceae</taxon>
        <taxon>Candidatus Viadribacter</taxon>
    </lineage>
</organism>
<protein>
    <recommendedName>
        <fullName evidence="3">ASPIC/UnbV domain-containing protein</fullName>
    </recommendedName>
</protein>
<dbReference type="EMBL" id="CP013244">
    <property type="protein sequence ID" value="ANP45879.1"/>
    <property type="molecule type" value="Genomic_DNA"/>
</dbReference>
<gene>
    <name evidence="4" type="ORF">ATE48_08065</name>
</gene>
<sequence>MTILGFAAILAGCASAGELSQSCPAPRLEATPLIIGDGSRDRGFPGGISLADIDDDGDLDLMATGGYSPAQGRPSYRANTLYINDGSGNFSHSPDPEFLVADNPNSGSTWADIDDDGDLDAFIAVQHGRPDVFLRNLGGGHFAREQLGDATATRGSNFAESWADMDGDGDMDLMSGAPTMETPAGPLHVFRNDRGQFIRVTGVAIENGPTSNAATILWADFDNDGDQDLFATNSDILRSNGIEPASVETPRYYRNDGGWVFTQTEGQGFDSREFASTAAARGDVDNDGDLDLFIGHVGYGSANGRDRIFLNDGRGRFTLDGRFEGHVHPDKEASTASFVDFDLDGDLDLATTAYNEGIRLFSNDGSGAFDLVHNETLLNRVTHYWGAASGDIDGDGDPDLVLGSWGETAAGDYVTILRNDSDLCGRSLRMELRSRHGAVDPLGARVTLVTRSARGERIQLREASGQSTFRSQSGSNFLYGVPEGERVLRAEIRWPNGRIQIVRQFRMDQTNTFEEPR</sequence>
<dbReference type="Pfam" id="PF07593">
    <property type="entry name" value="UnbV_ASPIC"/>
    <property type="match status" value="1"/>
</dbReference>
<dbReference type="STRING" id="1759059.ATE48_08065"/>
<keyword evidence="1 2" id="KW-0732">Signal</keyword>
<evidence type="ECO:0000256" key="1">
    <source>
        <dbReference type="ARBA" id="ARBA00022729"/>
    </source>
</evidence>
<dbReference type="InterPro" id="IPR011519">
    <property type="entry name" value="UnbV_ASPIC"/>
</dbReference>
<name>A0A1B1AH37_9PROT</name>
<dbReference type="AlphaFoldDB" id="A0A1B1AH37"/>
<proteinExistence type="predicted"/>
<dbReference type="Proteomes" id="UP000092498">
    <property type="component" value="Chromosome"/>
</dbReference>
<feature type="signal peptide" evidence="2">
    <location>
        <begin position="1"/>
        <end position="16"/>
    </location>
</feature>
<dbReference type="KEGG" id="cbot:ATE48_08065"/>
<dbReference type="PANTHER" id="PTHR16026:SF0">
    <property type="entry name" value="CARTILAGE ACIDIC PROTEIN 1"/>
    <property type="match status" value="1"/>
</dbReference>
<dbReference type="SUPFAM" id="SSF69318">
    <property type="entry name" value="Integrin alpha N-terminal domain"/>
    <property type="match status" value="1"/>
</dbReference>
<dbReference type="InterPro" id="IPR013517">
    <property type="entry name" value="FG-GAP"/>
</dbReference>
<dbReference type="Pfam" id="PF13517">
    <property type="entry name" value="FG-GAP_3"/>
    <property type="match status" value="3"/>
</dbReference>
<evidence type="ECO:0000259" key="3">
    <source>
        <dbReference type="Pfam" id="PF07593"/>
    </source>
</evidence>
<feature type="domain" description="ASPIC/UnbV" evidence="3">
    <location>
        <begin position="442"/>
        <end position="510"/>
    </location>
</feature>
<evidence type="ECO:0000313" key="4">
    <source>
        <dbReference type="EMBL" id="ANP45879.1"/>
    </source>
</evidence>
<reference evidence="4 5" key="1">
    <citation type="submission" date="2015-11" db="EMBL/GenBank/DDBJ databases">
        <title>Whole-Genome Sequence of Candidatus Oderbacter manganicum from the National Park Lower Oder Valley, Germany.</title>
        <authorList>
            <person name="Braun B."/>
            <person name="Liere K."/>
            <person name="Szewzyk U."/>
        </authorList>
    </citation>
    <scope>NUCLEOTIDE SEQUENCE [LARGE SCALE GENOMIC DNA]</scope>
    <source>
        <strain evidence="4 5">OTSz_A_272</strain>
    </source>
</reference>
<dbReference type="InterPro" id="IPR028994">
    <property type="entry name" value="Integrin_alpha_N"/>
</dbReference>
<dbReference type="InterPro" id="IPR027039">
    <property type="entry name" value="Crtac1"/>
</dbReference>
<keyword evidence="5" id="KW-1185">Reference proteome</keyword>
<dbReference type="PANTHER" id="PTHR16026">
    <property type="entry name" value="CARTILAGE ACIDIC PROTEIN 1"/>
    <property type="match status" value="1"/>
</dbReference>
<evidence type="ECO:0000313" key="5">
    <source>
        <dbReference type="Proteomes" id="UP000092498"/>
    </source>
</evidence>
<dbReference type="Gene3D" id="2.130.10.130">
    <property type="entry name" value="Integrin alpha, N-terminal"/>
    <property type="match status" value="2"/>
</dbReference>
<feature type="chain" id="PRO_5008518797" description="ASPIC/UnbV domain-containing protein" evidence="2">
    <location>
        <begin position="17"/>
        <end position="517"/>
    </location>
</feature>
<accession>A0A1B1AH37</accession>
<evidence type="ECO:0000256" key="2">
    <source>
        <dbReference type="SAM" id="SignalP"/>
    </source>
</evidence>